<keyword evidence="5" id="KW-1185">Reference proteome</keyword>
<dbReference type="InterPro" id="IPR000591">
    <property type="entry name" value="DEP_dom"/>
</dbReference>
<dbReference type="GO" id="GO:1904262">
    <property type="term" value="P:negative regulation of TORC1 signaling"/>
    <property type="evidence" value="ECO:0007669"/>
    <property type="project" value="TreeGrafter"/>
</dbReference>
<evidence type="ECO:0000256" key="1">
    <source>
        <dbReference type="SAM" id="MobiDB-lite"/>
    </source>
</evidence>
<dbReference type="GO" id="GO:0010508">
    <property type="term" value="P:positive regulation of autophagy"/>
    <property type="evidence" value="ECO:0007669"/>
    <property type="project" value="TreeGrafter"/>
</dbReference>
<dbReference type="GO" id="GO:0005096">
    <property type="term" value="F:GTPase activator activity"/>
    <property type="evidence" value="ECO:0007669"/>
    <property type="project" value="InterPro"/>
</dbReference>
<proteinExistence type="predicted"/>
<gene>
    <name evidence="3" type="ORF">GPM918_LOCUS1811</name>
    <name evidence="4" type="ORF">SRO942_LOCUS1811</name>
</gene>
<dbReference type="GO" id="GO:0034198">
    <property type="term" value="P:cellular response to amino acid starvation"/>
    <property type="evidence" value="ECO:0007669"/>
    <property type="project" value="TreeGrafter"/>
</dbReference>
<dbReference type="InterPro" id="IPR036390">
    <property type="entry name" value="WH_DNA-bd_sf"/>
</dbReference>
<dbReference type="PANTHER" id="PTHR13179:SF8">
    <property type="entry name" value="GATOR COMPLEX PROTEIN DEPDC5"/>
    <property type="match status" value="1"/>
</dbReference>
<sequence length="1365" mass="158127">MVNLRTNRTSSPKQQQLVNTNKVLNPPRLEGTKLLCKVNGTVRTPGASLNDVPLTVSKANLAKGDLFVLDLIEDGTKRIVLQVDEVKENQNARTPEIIIDLNIAKTFPIKLYEKYNIHKVSKPEDFELYLVELTLREQYFSRGDMWRFTRKLVNTTVYLKKCFEIFSMRATVYGLWVKNAPYRVSSGYVTKHTKFVFRSLSACCTLFLQMSKEMWDFDLNGDTYYEKAVDGFLSDLFTRWKQFSCQHDVTMTLFSRVFYNASELEDFPEQMRYCITRDYRGRFYEDFYRVIYQNERYDDWLPKLIRIKQVIVEYKDYVLNYHRRRLKDDKVPKATISCAAEGNFLETLNLSSSVFERHYVDRPFDRLGQMSLIITPGGGVFEVDRELANTTKQRVLDNGIGSDLVCLGEQPLFAVPLFKFFNESINVARDYQIPHWMNLSYYHSSTAPSCFKRYTPRLLFDTNRIKKDKLKPIDSSSSIEESFIKVPHLSGEDYDDQVFRTQPKGSVKNPYIDKYASDSARTTDHLKKRHVTMGYVRLDPTPCEDDEIKISGGILINHNNGHNPWIDNDSDKELRLILNGSIKDDLALTFHQPSSINHIYNSSYTQQPSIFRQMAQSAETFFTEGHARLHPPPKALFNPFAPADIRIPMTYTRRRWAHTFPIGPNDVPWHFHHLRPNDKTTRKIPVNLFAHAHRVVPGTTKMIRHLLPKHQHSKMGSDLNGTSRPRRVVQSPVRMIEKANNSDDTGDDQVIPSKRRTGSMVDQDSKILQGHKSPIPTTKPLSKKEKPKAILWGPTGVEPWNAGMITGIDWRSLTIPACLPLTFDYVPPMEEINREYKQNSYTLIYMLPPKKKLAVTESGTDGTQDATLRRRKAILDELIDQRLSQGFQMVVMPDFIRKKMEDSITQSGYKSLDIDGLLSVGRIYHTLSLVIGENSTEDSVEIYVQQHKPQHPNPAKCVDYKYRFQAPDSAFYDPAQFKLQPENLEQYPWNSVDNVVCTHGTGDNQLLETMKYWRTRLVLMPASFEYTPKMIESGARRCDSRAELTPEQFYQYIEHFIRFLHMLNKLKYLAQERVYRVRTPVQTFSAEQILNGDLSSLPTQAFKSLPFVSDLNARVLPDYSFISVEAVWWCIEHCTDIENEQMALKFLQTLFTKGVIRHCTGQEKEYYRFGFFLYYIVTERTKDFRLEANDYAEVEFFKVHEYIPSMDFEAFRDRKSMRLLPKIIGDDSKPKPSIQSNFHSEQQPNHVLQSAQLSSLSRNNENMIRIGSSTVSPPLPDLRRNCNVDVDPFNKSDRTEWATAHYHSYYNPHCLFELEIRWLVATACILSDLINSWAARTKTGIGEAQVAFHLVPVPCDPFAEFDALR</sequence>
<feature type="non-terminal residue" evidence="3">
    <location>
        <position position="1"/>
    </location>
</feature>
<dbReference type="Gene3D" id="1.10.10.10">
    <property type="entry name" value="Winged helix-like DNA-binding domain superfamily/Winged helix DNA-binding domain"/>
    <property type="match status" value="1"/>
</dbReference>
<dbReference type="PANTHER" id="PTHR13179">
    <property type="entry name" value="DEP DOMAIN CONTAINING PROTEIN 5"/>
    <property type="match status" value="1"/>
</dbReference>
<feature type="region of interest" description="Disordered" evidence="1">
    <location>
        <begin position="739"/>
        <end position="761"/>
    </location>
</feature>
<evidence type="ECO:0000259" key="2">
    <source>
        <dbReference type="PROSITE" id="PS50186"/>
    </source>
</evidence>
<dbReference type="OrthoDB" id="39497at2759"/>
<dbReference type="Proteomes" id="UP000681722">
    <property type="component" value="Unassembled WGS sequence"/>
</dbReference>
<dbReference type="EMBL" id="CAJNOQ010000182">
    <property type="protein sequence ID" value="CAF0768888.1"/>
    <property type="molecule type" value="Genomic_DNA"/>
</dbReference>
<comment type="caution">
    <text evidence="3">The sequence shown here is derived from an EMBL/GenBank/DDBJ whole genome shotgun (WGS) entry which is preliminary data.</text>
</comment>
<dbReference type="Proteomes" id="UP000663829">
    <property type="component" value="Unassembled WGS sequence"/>
</dbReference>
<dbReference type="InterPro" id="IPR045838">
    <property type="entry name" value="DEPDC5_CTD"/>
</dbReference>
<feature type="domain" description="DEP" evidence="2">
    <location>
        <begin position="1120"/>
        <end position="1179"/>
    </location>
</feature>
<evidence type="ECO:0000313" key="3">
    <source>
        <dbReference type="EMBL" id="CAF0768888.1"/>
    </source>
</evidence>
<organism evidence="3 5">
    <name type="scientific">Didymodactylos carnosus</name>
    <dbReference type="NCBI Taxonomy" id="1234261"/>
    <lineage>
        <taxon>Eukaryota</taxon>
        <taxon>Metazoa</taxon>
        <taxon>Spiralia</taxon>
        <taxon>Gnathifera</taxon>
        <taxon>Rotifera</taxon>
        <taxon>Eurotatoria</taxon>
        <taxon>Bdelloidea</taxon>
        <taxon>Philodinida</taxon>
        <taxon>Philodinidae</taxon>
        <taxon>Didymodactylos</taxon>
    </lineage>
</organism>
<dbReference type="Pfam" id="PF12257">
    <property type="entry name" value="IML1"/>
    <property type="match status" value="1"/>
</dbReference>
<protein>
    <recommendedName>
        <fullName evidence="2">DEP domain-containing protein</fullName>
    </recommendedName>
</protein>
<dbReference type="PROSITE" id="PS50186">
    <property type="entry name" value="DEP"/>
    <property type="match status" value="1"/>
</dbReference>
<reference evidence="3" key="1">
    <citation type="submission" date="2021-02" db="EMBL/GenBank/DDBJ databases">
        <authorList>
            <person name="Nowell W R."/>
        </authorList>
    </citation>
    <scope>NUCLEOTIDE SEQUENCE</scope>
</reference>
<accession>A0A813QLR3</accession>
<dbReference type="GO" id="GO:0005765">
    <property type="term" value="C:lysosomal membrane"/>
    <property type="evidence" value="ECO:0007669"/>
    <property type="project" value="TreeGrafter"/>
</dbReference>
<name>A0A813QLR3_9BILA</name>
<dbReference type="GO" id="GO:1990130">
    <property type="term" value="C:GATOR1 complex"/>
    <property type="evidence" value="ECO:0007669"/>
    <property type="project" value="TreeGrafter"/>
</dbReference>
<dbReference type="EMBL" id="CAJOBC010000182">
    <property type="protein sequence ID" value="CAF3550746.1"/>
    <property type="molecule type" value="Genomic_DNA"/>
</dbReference>
<evidence type="ECO:0000313" key="4">
    <source>
        <dbReference type="EMBL" id="CAF3550746.1"/>
    </source>
</evidence>
<dbReference type="InterPro" id="IPR027244">
    <property type="entry name" value="IML1"/>
</dbReference>
<evidence type="ECO:0000313" key="5">
    <source>
        <dbReference type="Proteomes" id="UP000663829"/>
    </source>
</evidence>
<dbReference type="Pfam" id="PF19418">
    <property type="entry name" value="DEPDC5_CTD"/>
    <property type="match status" value="1"/>
</dbReference>
<dbReference type="InterPro" id="IPR036388">
    <property type="entry name" value="WH-like_DNA-bd_sf"/>
</dbReference>
<dbReference type="GO" id="GO:0035556">
    <property type="term" value="P:intracellular signal transduction"/>
    <property type="evidence" value="ECO:0007669"/>
    <property type="project" value="InterPro"/>
</dbReference>
<dbReference type="InterPro" id="IPR048255">
    <property type="entry name" value="IML1_N"/>
</dbReference>
<dbReference type="SUPFAM" id="SSF46785">
    <property type="entry name" value="Winged helix' DNA-binding domain"/>
    <property type="match status" value="1"/>
</dbReference>